<gene>
    <name evidence="1" type="ORF">IOE58_08615</name>
</gene>
<sequence length="74" mass="8237">MPVRTAQQCRLLRGRGRGLLAATFVTIVFFCLDAAGLPQRLAIVRSEHAPTHRALLDFSLSVRTYWIVTNAVRG</sequence>
<dbReference type="Proteomes" id="UP000644727">
    <property type="component" value="Unassembled WGS sequence"/>
</dbReference>
<comment type="caution">
    <text evidence="1">The sequence shown here is derived from an EMBL/GenBank/DDBJ whole genome shotgun (WGS) entry which is preliminary data.</text>
</comment>
<evidence type="ECO:0000313" key="2">
    <source>
        <dbReference type="Proteomes" id="UP000644727"/>
    </source>
</evidence>
<name>A0ABR9W1B5_9MICO</name>
<protein>
    <submittedName>
        <fullName evidence="1">Uncharacterized protein</fullName>
    </submittedName>
</protein>
<organism evidence="1 2">
    <name type="scientific">Brachybacterium epidermidis</name>
    <dbReference type="NCBI Taxonomy" id="2781983"/>
    <lineage>
        <taxon>Bacteria</taxon>
        <taxon>Bacillati</taxon>
        <taxon>Actinomycetota</taxon>
        <taxon>Actinomycetes</taxon>
        <taxon>Micrococcales</taxon>
        <taxon>Dermabacteraceae</taxon>
        <taxon>Brachybacterium</taxon>
    </lineage>
</organism>
<accession>A0ABR9W1B5</accession>
<proteinExistence type="predicted"/>
<keyword evidence="2" id="KW-1185">Reference proteome</keyword>
<dbReference type="EMBL" id="JADEYR010000008">
    <property type="protein sequence ID" value="MBE9404246.1"/>
    <property type="molecule type" value="Genomic_DNA"/>
</dbReference>
<dbReference type="RefSeq" id="WP_193865995.1">
    <property type="nucleotide sequence ID" value="NZ_JADEYR010000008.1"/>
</dbReference>
<reference evidence="1 2" key="1">
    <citation type="submission" date="2020-10" db="EMBL/GenBank/DDBJ databases">
        <title>Draft genome and description of Brachybacterium epidermidis sp nov.</title>
        <authorList>
            <person name="Boxberger M."/>
            <person name="La Scola B."/>
        </authorList>
    </citation>
    <scope>NUCLEOTIDE SEQUENCE [LARGE SCALE GENOMIC DNA]</scope>
    <source>
        <strain evidence="1 2">Marseille-Q2903</strain>
    </source>
</reference>
<evidence type="ECO:0000313" key="1">
    <source>
        <dbReference type="EMBL" id="MBE9404246.1"/>
    </source>
</evidence>